<evidence type="ECO:0000259" key="11">
    <source>
        <dbReference type="PROSITE" id="PS50240"/>
    </source>
</evidence>
<dbReference type="SUPFAM" id="SSF49854">
    <property type="entry name" value="Spermadhesin, CUB domain"/>
    <property type="match status" value="2"/>
</dbReference>
<dbReference type="PROSITE" id="PS01180">
    <property type="entry name" value="CUB"/>
    <property type="match status" value="2"/>
</dbReference>
<evidence type="ECO:0000313" key="13">
    <source>
        <dbReference type="Proteomes" id="UP000242450"/>
    </source>
</evidence>
<dbReference type="InterPro" id="IPR035914">
    <property type="entry name" value="Sperma_CUB_dom_sf"/>
</dbReference>
<comment type="catalytic activity">
    <reaction evidence="5">
        <text>Cleaves various synthetic substrates with Arg or Lys at the P1 position and prefers small side-chain amino acids, such as Ala and Gly, at the P2 position.</text>
        <dbReference type="EC" id="3.4.21.109"/>
    </reaction>
</comment>
<dbReference type="PROSITE" id="PS01209">
    <property type="entry name" value="LDLRA_1"/>
    <property type="match status" value="1"/>
</dbReference>
<dbReference type="Proteomes" id="UP000242450">
    <property type="component" value="Chromosome 2"/>
</dbReference>
<dbReference type="InterPro" id="IPR036055">
    <property type="entry name" value="LDL_receptor-like_sf"/>
</dbReference>
<dbReference type="FunFam" id="4.10.400.10:FF:000114">
    <property type="entry name" value="Suppressor of tumorigenicity 14 protein homolog"/>
    <property type="match status" value="1"/>
</dbReference>
<sequence length="655" mass="73157">MAEKRMVTVPPRARSMSSFVMTSVVAFPSDPRIVQNTQDNSCSFALHAQGSEPTRFSTPGFPDSPYPSQARCQWTLRGDADSVLSLTFRSFDVSTCDEHGSDLVMVYDTLSPVEPRAVVQLCGTYPPSYNLTFLSSQNVLLITLVTSTKRRHPGFEAVFFQLPRMSSCGGYLRAAQGTFNSPYYPGHYPPNINCTWHIEVPSNKNVKVRFKAFFLQEPNVPVGSCTKDYVEINGEKYCGKRSQFVASSRSNKITVHFHSDQSYTDTGFLAEFLSFDARDPCPGSFMCNTGRCIRKELRCDGWADCTDYSDELDCKCNATYQFTCRDKFCKPLFWVCDSVRDCEDGSDEEGCSCPPNAFKCDNGKCLPQSQQCDRKDDCGDGSDEAKCQDVKVVTCTKHTYRCLNGLCVDKSNPQYCGRRSFTRQSRVVGGENSDQGEWPWQVSLHALGQGHLCGASLISPSWMVSAAHCFIDDRGFRYSEPSVWRAYLGLHDQSKRSAPGVQERGLQRIITHPFFNDFTYDYDIALLQLDRPVEYSATIRPICLPAADHTFPTGKAIWVTGWGHTQEAGQGAMILQKGEIRVINQTTCEHLLPQQITPRMICGDSGGPLSSPEADGRMFQAGVVSWGEGCAQRNKPGVYTRLPVFRDWIKEQIGV</sequence>
<organism evidence="12 13">
    <name type="scientific">Cervus elaphus hippelaphus</name>
    <name type="common">European red deer</name>
    <dbReference type="NCBI Taxonomy" id="46360"/>
    <lineage>
        <taxon>Eukaryota</taxon>
        <taxon>Metazoa</taxon>
        <taxon>Chordata</taxon>
        <taxon>Craniata</taxon>
        <taxon>Vertebrata</taxon>
        <taxon>Euteleostomi</taxon>
        <taxon>Mammalia</taxon>
        <taxon>Eutheria</taxon>
        <taxon>Laurasiatheria</taxon>
        <taxon>Artiodactyla</taxon>
        <taxon>Ruminantia</taxon>
        <taxon>Pecora</taxon>
        <taxon>Cervidae</taxon>
        <taxon>Cervinae</taxon>
        <taxon>Cervus</taxon>
    </lineage>
</organism>
<dbReference type="SUPFAM" id="SSF50494">
    <property type="entry name" value="Trypsin-like serine proteases"/>
    <property type="match status" value="1"/>
</dbReference>
<dbReference type="PANTHER" id="PTHR24252">
    <property type="entry name" value="ACROSIN-RELATED"/>
    <property type="match status" value="1"/>
</dbReference>
<feature type="disulfide bond" evidence="9">
    <location>
        <begin position="287"/>
        <end position="305"/>
    </location>
</feature>
<dbReference type="CDD" id="cd00112">
    <property type="entry name" value="LDLa"/>
    <property type="match status" value="3"/>
</dbReference>
<comment type="function">
    <text evidence="6">Exhibits trypsin-like activity as defined by cleavage of synthetic substrates with Arg or Lys as the P1 site. Involved in the terminal differentiation of keratinocytes through prostasin (PRSS8) activation and filaggrin (FLG) processing. Proteolytically cleaves and therefore activates TMPRSS13.</text>
</comment>
<dbReference type="FunFam" id="2.40.10.10:FF:000003">
    <property type="entry name" value="Transmembrane serine protease 3"/>
    <property type="match status" value="1"/>
</dbReference>
<dbReference type="FunFam" id="2.60.120.290:FF:000032">
    <property type="entry name" value="Suppressor of tumorigenicity 14 protein homolog"/>
    <property type="match status" value="1"/>
</dbReference>
<dbReference type="Pfam" id="PF00089">
    <property type="entry name" value="Trypsin"/>
    <property type="match status" value="1"/>
</dbReference>
<accession>A0A212DFV2</accession>
<proteinExistence type="predicted"/>
<dbReference type="GO" id="GO:0006508">
    <property type="term" value="P:proteolysis"/>
    <property type="evidence" value="ECO:0007669"/>
    <property type="project" value="UniProtKB-KW"/>
</dbReference>
<feature type="non-terminal residue" evidence="12">
    <location>
        <position position="655"/>
    </location>
</feature>
<feature type="disulfide bond" evidence="9">
    <location>
        <begin position="324"/>
        <end position="342"/>
    </location>
</feature>
<name>A0A212DFV2_CEREH</name>
<dbReference type="InterPro" id="IPR001254">
    <property type="entry name" value="Trypsin_dom"/>
</dbReference>
<dbReference type="InterPro" id="IPR023415">
    <property type="entry name" value="LDLR_class-A_CS"/>
</dbReference>
<dbReference type="OrthoDB" id="6380398at2759"/>
<evidence type="ECO:0000313" key="12">
    <source>
        <dbReference type="EMBL" id="OWK17126.1"/>
    </source>
</evidence>
<keyword evidence="1" id="KW-0645">Protease</keyword>
<dbReference type="Pfam" id="PF00057">
    <property type="entry name" value="Ldl_recept_a"/>
    <property type="match status" value="3"/>
</dbReference>
<dbReference type="SUPFAM" id="SSF57424">
    <property type="entry name" value="LDL receptor-like module"/>
    <property type="match status" value="3"/>
</dbReference>
<evidence type="ECO:0000256" key="2">
    <source>
        <dbReference type="ARBA" id="ARBA00022801"/>
    </source>
</evidence>
<gene>
    <name evidence="12" type="ORF">Celaphus_00013470</name>
</gene>
<dbReference type="AlphaFoldDB" id="A0A212DFV2"/>
<feature type="disulfide bond" evidence="9">
    <location>
        <begin position="372"/>
        <end position="387"/>
    </location>
</feature>
<dbReference type="PANTHER" id="PTHR24252:SF17">
    <property type="entry name" value="SUPPRESSOR OF TUMORIGENICITY 14 PROTEIN HOMOLOG-RELATED"/>
    <property type="match status" value="1"/>
</dbReference>
<dbReference type="CDD" id="cd00190">
    <property type="entry name" value="Tryp_SPc"/>
    <property type="match status" value="1"/>
</dbReference>
<dbReference type="FunFam" id="4.10.400.10:FF:000117">
    <property type="entry name" value="Suppressor of tumorigenicity 14 protein homolog"/>
    <property type="match status" value="1"/>
</dbReference>
<evidence type="ECO:0000256" key="9">
    <source>
        <dbReference type="PROSITE-ProRule" id="PRU00124"/>
    </source>
</evidence>
<feature type="domain" description="CUB" evidence="10">
    <location>
        <begin position="168"/>
        <end position="275"/>
    </location>
</feature>
<reference evidence="12 13" key="1">
    <citation type="journal article" date="2018" name="Mol. Genet. Genomics">
        <title>The red deer Cervus elaphus genome CerEla1.0: sequencing, annotating, genes, and chromosomes.</title>
        <authorList>
            <person name="Bana N.A."/>
            <person name="Nyiri A."/>
            <person name="Nagy J."/>
            <person name="Frank K."/>
            <person name="Nagy T."/>
            <person name="Steger V."/>
            <person name="Schiller M."/>
            <person name="Lakatos P."/>
            <person name="Sugar L."/>
            <person name="Horn P."/>
            <person name="Barta E."/>
            <person name="Orosz L."/>
        </authorList>
    </citation>
    <scope>NUCLEOTIDE SEQUENCE [LARGE SCALE GENOMIC DNA]</scope>
    <source>
        <strain evidence="12">Hungarian</strain>
    </source>
</reference>
<evidence type="ECO:0000256" key="7">
    <source>
        <dbReference type="ARBA" id="ARBA00066643"/>
    </source>
</evidence>
<dbReference type="EMBL" id="MKHE01000002">
    <property type="protein sequence ID" value="OWK17126.1"/>
    <property type="molecule type" value="Genomic_DNA"/>
</dbReference>
<evidence type="ECO:0000256" key="3">
    <source>
        <dbReference type="ARBA" id="ARBA00022825"/>
    </source>
</evidence>
<keyword evidence="3" id="KW-0720">Serine protease</keyword>
<feature type="disulfide bond" evidence="9">
    <location>
        <begin position="336"/>
        <end position="351"/>
    </location>
</feature>
<dbReference type="GO" id="GO:0004252">
    <property type="term" value="F:serine-type endopeptidase activity"/>
    <property type="evidence" value="ECO:0007669"/>
    <property type="project" value="InterPro"/>
</dbReference>
<dbReference type="SMART" id="SM00020">
    <property type="entry name" value="Tryp_SPc"/>
    <property type="match status" value="1"/>
</dbReference>
<evidence type="ECO:0000256" key="4">
    <source>
        <dbReference type="ARBA" id="ARBA00023157"/>
    </source>
</evidence>
<dbReference type="EC" id="3.4.21.109" evidence="7"/>
<dbReference type="PRINTS" id="PR00261">
    <property type="entry name" value="LDLRECEPTOR"/>
</dbReference>
<dbReference type="Gene3D" id="4.10.400.10">
    <property type="entry name" value="Low-density Lipoprotein Receptor"/>
    <property type="match status" value="3"/>
</dbReference>
<dbReference type="Gene3D" id="2.40.10.10">
    <property type="entry name" value="Trypsin-like serine proteases"/>
    <property type="match status" value="2"/>
</dbReference>
<keyword evidence="13" id="KW-1185">Reference proteome</keyword>
<comment type="caution">
    <text evidence="12">The sequence shown here is derived from an EMBL/GenBank/DDBJ whole genome shotgun (WGS) entry which is preliminary data.</text>
</comment>
<dbReference type="InterPro" id="IPR000859">
    <property type="entry name" value="CUB_dom"/>
</dbReference>
<dbReference type="FunFam" id="2.60.120.290:FF:000036">
    <property type="entry name" value="Suppressor of tumorigenicity 14 protein homolog"/>
    <property type="match status" value="1"/>
</dbReference>
<dbReference type="Gene3D" id="2.60.120.290">
    <property type="entry name" value="Spermadhesin, CUB domain"/>
    <property type="match status" value="2"/>
</dbReference>
<comment type="caution">
    <text evidence="9">Lacks conserved residue(s) required for the propagation of feature annotation.</text>
</comment>
<dbReference type="PROSITE" id="PS00134">
    <property type="entry name" value="TRYPSIN_HIS"/>
    <property type="match status" value="1"/>
</dbReference>
<dbReference type="GO" id="GO:0048513">
    <property type="term" value="P:animal organ development"/>
    <property type="evidence" value="ECO:0007669"/>
    <property type="project" value="UniProtKB-ARBA"/>
</dbReference>
<dbReference type="SMART" id="SM00192">
    <property type="entry name" value="LDLa"/>
    <property type="match status" value="3"/>
</dbReference>
<dbReference type="PROSITE" id="PS50068">
    <property type="entry name" value="LDLRA_2"/>
    <property type="match status" value="3"/>
</dbReference>
<dbReference type="InterPro" id="IPR009003">
    <property type="entry name" value="Peptidase_S1_PA"/>
</dbReference>
<dbReference type="InterPro" id="IPR018114">
    <property type="entry name" value="TRYPSIN_HIS"/>
</dbReference>
<feature type="domain" description="CUB" evidence="10">
    <location>
        <begin position="42"/>
        <end position="162"/>
    </location>
</feature>
<feature type="disulfide bond" evidence="9">
    <location>
        <begin position="353"/>
        <end position="365"/>
    </location>
</feature>
<dbReference type="SMART" id="SM00042">
    <property type="entry name" value="CUB"/>
    <property type="match status" value="2"/>
</dbReference>
<evidence type="ECO:0000256" key="6">
    <source>
        <dbReference type="ARBA" id="ARBA00058551"/>
    </source>
</evidence>
<protein>
    <recommendedName>
        <fullName evidence="7">matriptase</fullName>
        <ecNumber evidence="7">3.4.21.109</ecNumber>
    </recommendedName>
    <alternativeName>
        <fullName evidence="8">Serine protease 14</fullName>
    </alternativeName>
</protein>
<keyword evidence="4 9" id="KW-1015">Disulfide bond</keyword>
<dbReference type="PROSITE" id="PS50240">
    <property type="entry name" value="TRYPSIN_DOM"/>
    <property type="match status" value="1"/>
</dbReference>
<evidence type="ECO:0000259" key="10">
    <source>
        <dbReference type="PROSITE" id="PS01180"/>
    </source>
</evidence>
<dbReference type="InterPro" id="IPR043504">
    <property type="entry name" value="Peptidase_S1_PA_chymotrypsin"/>
</dbReference>
<feature type="disulfide bond" evidence="9">
    <location>
        <begin position="299"/>
        <end position="314"/>
    </location>
</feature>
<keyword evidence="2" id="KW-0378">Hydrolase</keyword>
<feature type="domain" description="Peptidase S1" evidence="11">
    <location>
        <begin position="427"/>
        <end position="654"/>
    </location>
</feature>
<evidence type="ECO:0000256" key="5">
    <source>
        <dbReference type="ARBA" id="ARBA00052960"/>
    </source>
</evidence>
<dbReference type="FunFam" id="4.10.400.10:FF:000119">
    <property type="entry name" value="Suppressor of tumorigenicity 14 protein homolog"/>
    <property type="match status" value="1"/>
</dbReference>
<feature type="disulfide bond" evidence="9">
    <location>
        <begin position="360"/>
        <end position="378"/>
    </location>
</feature>
<evidence type="ECO:0000256" key="8">
    <source>
        <dbReference type="ARBA" id="ARBA00075591"/>
    </source>
</evidence>
<evidence type="ECO:0000256" key="1">
    <source>
        <dbReference type="ARBA" id="ARBA00022670"/>
    </source>
</evidence>
<dbReference type="CDD" id="cd00041">
    <property type="entry name" value="CUB"/>
    <property type="match status" value="2"/>
</dbReference>
<dbReference type="Pfam" id="PF00431">
    <property type="entry name" value="CUB"/>
    <property type="match status" value="2"/>
</dbReference>
<dbReference type="InterPro" id="IPR002172">
    <property type="entry name" value="LDrepeatLR_classA_rpt"/>
</dbReference>
<dbReference type="GO" id="GO:0030855">
    <property type="term" value="P:epithelial cell differentiation"/>
    <property type="evidence" value="ECO:0007669"/>
    <property type="project" value="UniProtKB-ARBA"/>
</dbReference>